<feature type="domain" description="Response regulatory" evidence="2">
    <location>
        <begin position="6"/>
        <end position="134"/>
    </location>
</feature>
<gene>
    <name evidence="3" type="ORF">SAMN05421829_11853</name>
</gene>
<dbReference type="InterPro" id="IPR011006">
    <property type="entry name" value="CheY-like_superfamily"/>
</dbReference>
<evidence type="ECO:0000259" key="2">
    <source>
        <dbReference type="PROSITE" id="PS50110"/>
    </source>
</evidence>
<dbReference type="Pfam" id="PF00072">
    <property type="entry name" value="Response_reg"/>
    <property type="match status" value="1"/>
</dbReference>
<name>A0A1N7BLC2_9RHOO</name>
<dbReference type="SUPFAM" id="SSF52172">
    <property type="entry name" value="CheY-like"/>
    <property type="match status" value="1"/>
</dbReference>
<evidence type="ECO:0000313" key="4">
    <source>
        <dbReference type="Proteomes" id="UP000186819"/>
    </source>
</evidence>
<dbReference type="RefSeq" id="WP_076604019.1">
    <property type="nucleotide sequence ID" value="NZ_FTMD01000018.1"/>
</dbReference>
<dbReference type="Gene3D" id="3.40.50.2300">
    <property type="match status" value="1"/>
</dbReference>
<reference evidence="4" key="1">
    <citation type="submission" date="2017-01" db="EMBL/GenBank/DDBJ databases">
        <authorList>
            <person name="Varghese N."/>
            <person name="Submissions S."/>
        </authorList>
    </citation>
    <scope>NUCLEOTIDE SEQUENCE [LARGE SCALE GENOMIC DNA]</scope>
    <source>
        <strain evidence="4">ATCC 51758</strain>
    </source>
</reference>
<dbReference type="InterPro" id="IPR001789">
    <property type="entry name" value="Sig_transdc_resp-reg_receiver"/>
</dbReference>
<dbReference type="SMART" id="SM00448">
    <property type="entry name" value="REC"/>
    <property type="match status" value="1"/>
</dbReference>
<organism evidence="3 4">
    <name type="scientific">Aromatoleum tolulyticum</name>
    <dbReference type="NCBI Taxonomy" id="34027"/>
    <lineage>
        <taxon>Bacteria</taxon>
        <taxon>Pseudomonadati</taxon>
        <taxon>Pseudomonadota</taxon>
        <taxon>Betaproteobacteria</taxon>
        <taxon>Rhodocyclales</taxon>
        <taxon>Rhodocyclaceae</taxon>
        <taxon>Aromatoleum</taxon>
    </lineage>
</organism>
<dbReference type="AlphaFoldDB" id="A0A1N7BLC2"/>
<dbReference type="Proteomes" id="UP000186819">
    <property type="component" value="Unassembled WGS sequence"/>
</dbReference>
<dbReference type="CDD" id="cd17557">
    <property type="entry name" value="REC_Rcp-like"/>
    <property type="match status" value="1"/>
</dbReference>
<dbReference type="PANTHER" id="PTHR44520:SF1">
    <property type="entry name" value="TWO-COMPONENT SYSTEM REGULATORY PROTEIN"/>
    <property type="match status" value="1"/>
</dbReference>
<sequence>MAGGSYVLLVEGDPDHEARALASLRANGFGSRFVVARDGIEALAFLSTENDHPPPKPTTLPAVVVLDPDLPRIDGLEVLRRIRAELRTSLMPVVMFARSCTAEDVREAYRLGANSYVRKPLNAQEFERATALIARYWLGLNEPPDDTIRF</sequence>
<keyword evidence="4" id="KW-1185">Reference proteome</keyword>
<accession>A0A1N7BLC2</accession>
<feature type="modified residue" description="4-aspartylphosphate" evidence="1">
    <location>
        <position position="67"/>
    </location>
</feature>
<dbReference type="InterPro" id="IPR052893">
    <property type="entry name" value="TCS_response_regulator"/>
</dbReference>
<proteinExistence type="predicted"/>
<keyword evidence="1" id="KW-0597">Phosphoprotein</keyword>
<dbReference type="OrthoDB" id="9793549at2"/>
<dbReference type="PROSITE" id="PS50110">
    <property type="entry name" value="RESPONSE_REGULATORY"/>
    <property type="match status" value="1"/>
</dbReference>
<dbReference type="EMBL" id="FTMD01000018">
    <property type="protein sequence ID" value="SIR52161.1"/>
    <property type="molecule type" value="Genomic_DNA"/>
</dbReference>
<dbReference type="GO" id="GO:0000160">
    <property type="term" value="P:phosphorelay signal transduction system"/>
    <property type="evidence" value="ECO:0007669"/>
    <property type="project" value="InterPro"/>
</dbReference>
<protein>
    <submittedName>
        <fullName evidence="3">Two-component system, unclassified family, response regulator</fullName>
    </submittedName>
</protein>
<dbReference type="STRING" id="34027.SAMN05421829_11853"/>
<evidence type="ECO:0000313" key="3">
    <source>
        <dbReference type="EMBL" id="SIR52161.1"/>
    </source>
</evidence>
<evidence type="ECO:0000256" key="1">
    <source>
        <dbReference type="PROSITE-ProRule" id="PRU00169"/>
    </source>
</evidence>
<dbReference type="PANTHER" id="PTHR44520">
    <property type="entry name" value="RESPONSE REGULATOR RCP1-RELATED"/>
    <property type="match status" value="1"/>
</dbReference>